<dbReference type="NCBIfam" id="TIGR00296">
    <property type="entry name" value="TIGR00296 family protein"/>
    <property type="match status" value="1"/>
</dbReference>
<evidence type="ECO:0000259" key="3">
    <source>
        <dbReference type="PROSITE" id="PS51112"/>
    </source>
</evidence>
<dbReference type="STRING" id="272627.CCC_00167"/>
<dbReference type="PANTHER" id="PTHR11060:SF0">
    <property type="entry name" value="PROTEIN MEMO1"/>
    <property type="match status" value="1"/>
</dbReference>
<dbReference type="Gene3D" id="3.40.830.10">
    <property type="entry name" value="LigB-like"/>
    <property type="match status" value="1"/>
</dbReference>
<dbReference type="GO" id="GO:0051213">
    <property type="term" value="F:dioxygenase activity"/>
    <property type="evidence" value="ECO:0007669"/>
    <property type="project" value="UniProtKB-KW"/>
</dbReference>
<name>A0A0C2UWD4_PARME</name>
<dbReference type="NCBIfam" id="TIGR04335">
    <property type="entry name" value="AmmeMemoSam_A"/>
    <property type="match status" value="1"/>
</dbReference>
<evidence type="ECO:0000313" key="5">
    <source>
        <dbReference type="Proteomes" id="UP000031971"/>
    </source>
</evidence>
<evidence type="ECO:0000313" key="4">
    <source>
        <dbReference type="EMBL" id="KIL97106.1"/>
    </source>
</evidence>
<dbReference type="Pfam" id="PF01871">
    <property type="entry name" value="AMMECR1"/>
    <property type="match status" value="1"/>
</dbReference>
<dbReference type="NCBIfam" id="TIGR04336">
    <property type="entry name" value="AmmeMemoSam_B"/>
    <property type="match status" value="1"/>
</dbReference>
<organism evidence="4 5">
    <name type="scientific">Paramagnetospirillum magnetotacticum MS-1</name>
    <dbReference type="NCBI Taxonomy" id="272627"/>
    <lineage>
        <taxon>Bacteria</taxon>
        <taxon>Pseudomonadati</taxon>
        <taxon>Pseudomonadota</taxon>
        <taxon>Alphaproteobacteria</taxon>
        <taxon>Rhodospirillales</taxon>
        <taxon>Magnetospirillaceae</taxon>
        <taxon>Paramagnetospirillum</taxon>
    </lineage>
</organism>
<dbReference type="Gene3D" id="3.30.700.20">
    <property type="entry name" value="Hypothetical protein ph0010, domain 1"/>
    <property type="match status" value="1"/>
</dbReference>
<dbReference type="PANTHER" id="PTHR11060">
    <property type="entry name" value="PROTEIN MEMO1"/>
    <property type="match status" value="1"/>
</dbReference>
<evidence type="ECO:0000256" key="1">
    <source>
        <dbReference type="ARBA" id="ARBA00006315"/>
    </source>
</evidence>
<dbReference type="HAMAP" id="MF_00055">
    <property type="entry name" value="MEMO1"/>
    <property type="match status" value="1"/>
</dbReference>
<keyword evidence="4" id="KW-0223">Dioxygenase</keyword>
<comment type="caution">
    <text evidence="4">The sequence shown here is derived from an EMBL/GenBank/DDBJ whole genome shotgun (WGS) entry which is preliminary data.</text>
</comment>
<dbReference type="PROSITE" id="PS51112">
    <property type="entry name" value="AMMECR1"/>
    <property type="match status" value="1"/>
</dbReference>
<dbReference type="AlphaFoldDB" id="A0A0C2UWD4"/>
<accession>A0A0C2UWD4</accession>
<dbReference type="Pfam" id="PF01875">
    <property type="entry name" value="Memo"/>
    <property type="match status" value="1"/>
</dbReference>
<dbReference type="InterPro" id="IPR027623">
    <property type="entry name" value="AmmeMemoSam_A"/>
</dbReference>
<dbReference type="EMBL" id="JXSL01000030">
    <property type="protein sequence ID" value="KIL97106.1"/>
    <property type="molecule type" value="Genomic_DNA"/>
</dbReference>
<comment type="similarity">
    <text evidence="1 2">Belongs to the MEMO1 family.</text>
</comment>
<gene>
    <name evidence="4" type="ORF">CCC_00167</name>
</gene>
<protein>
    <recommendedName>
        <fullName evidence="2">MEMO1 family protein CCC_00167</fullName>
    </recommendedName>
</protein>
<dbReference type="InterPro" id="IPR027485">
    <property type="entry name" value="AMMECR1_N"/>
</dbReference>
<keyword evidence="5" id="KW-1185">Reference proteome</keyword>
<feature type="domain" description="AMMECR1" evidence="3">
    <location>
        <begin position="289"/>
        <end position="468"/>
    </location>
</feature>
<dbReference type="InterPro" id="IPR002737">
    <property type="entry name" value="MEMO1_fam"/>
</dbReference>
<sequence length="468" mass="50124">MPQEDFRARGNPMTAIRPTAVAGQFYPADFAEANRQLSAFLDHAVAAPCAGRRPKALIAPHAGWVYSGPVAAGAYALLRPFRGSWSRVVLLGPSHRVGFQGMALCSSDQWASPLGAVALDKDWSRLAGVAGVGVLDQAHAQEHSLEVHVPFLQATIGDFTLLPVVIGDASPDMVAGLLDALWGGDETLIVISTDLSHYLPYDQCRDTDGQTVAAIEHFDALAISRDGACGRIPVGGLLTAAKRRGLEIVTLDVRNSGDTAGPKDRVVGYGSWALFETENSMSEADRIKAMGQTLLDLAWASIRHGLETGSPAPAPTERPGILAQPGAVFVTLNRQGGLRGCIGSVIAWRPLAEDVVDNAFKSAFKDPRFPPLSPAELEGLSLSLSVLTPPVPMTFKDQEDMLNQLRPRMDGLIIEDGGLRALFLPSVWEQLPDKHQFLAHLKAKAGMAVDHWSPGFKASRFQAVEIGK</sequence>
<dbReference type="SUPFAM" id="SSF143447">
    <property type="entry name" value="AMMECR1-like"/>
    <property type="match status" value="1"/>
</dbReference>
<dbReference type="RefSeq" id="WP_236686381.1">
    <property type="nucleotide sequence ID" value="NZ_JXSL01000030.1"/>
</dbReference>
<keyword evidence="4" id="KW-0560">Oxidoreductase</keyword>
<dbReference type="CDD" id="cd07361">
    <property type="entry name" value="MEMO_like"/>
    <property type="match status" value="1"/>
</dbReference>
<dbReference type="Proteomes" id="UP000031971">
    <property type="component" value="Unassembled WGS sequence"/>
</dbReference>
<dbReference type="InterPro" id="IPR002733">
    <property type="entry name" value="AMMECR1_domain"/>
</dbReference>
<reference evidence="4 5" key="1">
    <citation type="submission" date="2015-01" db="EMBL/GenBank/DDBJ databases">
        <title>Genome Sequence of Magnetospirillum magnetotacticum Strain MS-1.</title>
        <authorList>
            <person name="Marinov G.K."/>
            <person name="Smalley M.D."/>
            <person name="DeSalvo G."/>
        </authorList>
    </citation>
    <scope>NUCLEOTIDE SEQUENCE [LARGE SCALE GENOMIC DNA]</scope>
    <source>
        <strain evidence="4 5">MS-1</strain>
    </source>
</reference>
<evidence type="ECO:0000256" key="2">
    <source>
        <dbReference type="HAMAP-Rule" id="MF_00055"/>
    </source>
</evidence>
<dbReference type="InterPro" id="IPR023473">
    <property type="entry name" value="AMMECR1"/>
</dbReference>
<dbReference type="InterPro" id="IPR036071">
    <property type="entry name" value="AMMECR1_dom_sf"/>
</dbReference>
<proteinExistence type="inferred from homology"/>
<dbReference type="Gene3D" id="3.30.1490.150">
    <property type="entry name" value="Hypothetical protein ph0010, domain 2"/>
    <property type="match status" value="1"/>
</dbReference>